<dbReference type="PANTHER" id="PTHR35007">
    <property type="entry name" value="INTEGRAL MEMBRANE PROTEIN-RELATED"/>
    <property type="match status" value="1"/>
</dbReference>
<feature type="compositionally biased region" description="Low complexity" evidence="6">
    <location>
        <begin position="48"/>
        <end position="69"/>
    </location>
</feature>
<dbReference type="InterPro" id="IPR018076">
    <property type="entry name" value="T2SS_GspF_dom"/>
</dbReference>
<reference evidence="9" key="2">
    <citation type="submission" date="2020-09" db="EMBL/GenBank/DDBJ databases">
        <authorList>
            <person name="Sun Q."/>
            <person name="Zhou Y."/>
        </authorList>
    </citation>
    <scope>NUCLEOTIDE SEQUENCE</scope>
    <source>
        <strain evidence="9">CGMCC 4.7430</strain>
    </source>
</reference>
<dbReference type="Pfam" id="PF00482">
    <property type="entry name" value="T2SSF"/>
    <property type="match status" value="1"/>
</dbReference>
<comment type="caution">
    <text evidence="9">The sequence shown here is derived from an EMBL/GenBank/DDBJ whole genome shotgun (WGS) entry which is preliminary data.</text>
</comment>
<dbReference type="AlphaFoldDB" id="A0A918E798"/>
<organism evidence="9 10">
    <name type="scientific">Nonomuraea glycinis</name>
    <dbReference type="NCBI Taxonomy" id="2047744"/>
    <lineage>
        <taxon>Bacteria</taxon>
        <taxon>Bacillati</taxon>
        <taxon>Actinomycetota</taxon>
        <taxon>Actinomycetes</taxon>
        <taxon>Streptosporangiales</taxon>
        <taxon>Streptosporangiaceae</taxon>
        <taxon>Nonomuraea</taxon>
    </lineage>
</organism>
<evidence type="ECO:0000256" key="4">
    <source>
        <dbReference type="ARBA" id="ARBA00022989"/>
    </source>
</evidence>
<evidence type="ECO:0000313" key="10">
    <source>
        <dbReference type="Proteomes" id="UP000660745"/>
    </source>
</evidence>
<feature type="transmembrane region" description="Helical" evidence="7">
    <location>
        <begin position="142"/>
        <end position="168"/>
    </location>
</feature>
<keyword evidence="4 7" id="KW-1133">Transmembrane helix</keyword>
<evidence type="ECO:0000256" key="3">
    <source>
        <dbReference type="ARBA" id="ARBA00022692"/>
    </source>
</evidence>
<accession>A0A918E798</accession>
<feature type="region of interest" description="Disordered" evidence="6">
    <location>
        <begin position="82"/>
        <end position="120"/>
    </location>
</feature>
<dbReference type="Proteomes" id="UP000660745">
    <property type="component" value="Unassembled WGS sequence"/>
</dbReference>
<feature type="domain" description="Type II secretion system protein GspF" evidence="8">
    <location>
        <begin position="191"/>
        <end position="311"/>
    </location>
</feature>
<name>A0A918E798_9ACTN</name>
<comment type="subcellular location">
    <subcellularLocation>
        <location evidence="1">Cell membrane</location>
        <topology evidence="1">Multi-pass membrane protein</topology>
    </subcellularLocation>
</comment>
<dbReference type="EMBL" id="BMNK01000012">
    <property type="protein sequence ID" value="GGP12330.1"/>
    <property type="molecule type" value="Genomic_DNA"/>
</dbReference>
<evidence type="ECO:0000256" key="7">
    <source>
        <dbReference type="SAM" id="Phobius"/>
    </source>
</evidence>
<feature type="transmembrane region" description="Helical" evidence="7">
    <location>
        <begin position="300"/>
        <end position="326"/>
    </location>
</feature>
<evidence type="ECO:0000256" key="1">
    <source>
        <dbReference type="ARBA" id="ARBA00004651"/>
    </source>
</evidence>
<sequence length="327" mass="33562">MLELIATVCAALAAWLWTPATTPSQRLARLLPRPTSYATSRSHPQAPLSPSTRSTGSPSAGSPSAGSLRTGSFGAGFHEAGLRRGGLNSDAPPSHIRLSTDDGQSRSIRPDSADPPLPTWLDEPLARRLTSRTLIPATCTGLVVGLLIGGVAGVVAALLLAPVVAAILHKRDPPELQRDRRRIAADLPFAVDLMAACLLAGQPVTAATQASATAIAGPLGDRLSWVSAQLRLGADPEPTWAFLAREPAMAPLSRAMSRAAQSGAPVADVLTRLADDARDATRAASVAAARSVGVKAVAPLGLCFLPAFVLLGIIPVVAGLASAIVLP</sequence>
<dbReference type="PANTHER" id="PTHR35007:SF3">
    <property type="entry name" value="POSSIBLE CONSERVED ALANINE RICH MEMBRANE PROTEIN"/>
    <property type="match status" value="1"/>
</dbReference>
<keyword evidence="3 7" id="KW-0812">Transmembrane</keyword>
<evidence type="ECO:0000256" key="6">
    <source>
        <dbReference type="SAM" id="MobiDB-lite"/>
    </source>
</evidence>
<proteinExistence type="predicted"/>
<keyword evidence="5 7" id="KW-0472">Membrane</keyword>
<dbReference type="GO" id="GO:0005886">
    <property type="term" value="C:plasma membrane"/>
    <property type="evidence" value="ECO:0007669"/>
    <property type="project" value="UniProtKB-SubCell"/>
</dbReference>
<keyword evidence="10" id="KW-1185">Reference proteome</keyword>
<keyword evidence="2" id="KW-1003">Cell membrane</keyword>
<feature type="region of interest" description="Disordered" evidence="6">
    <location>
        <begin position="35"/>
        <end position="70"/>
    </location>
</feature>
<protein>
    <recommendedName>
        <fullName evidence="8">Type II secretion system protein GspF domain-containing protein</fullName>
    </recommendedName>
</protein>
<evidence type="ECO:0000256" key="2">
    <source>
        <dbReference type="ARBA" id="ARBA00022475"/>
    </source>
</evidence>
<evidence type="ECO:0000313" key="9">
    <source>
        <dbReference type="EMBL" id="GGP12330.1"/>
    </source>
</evidence>
<feature type="compositionally biased region" description="Basic and acidic residues" evidence="6">
    <location>
        <begin position="98"/>
        <end position="112"/>
    </location>
</feature>
<reference evidence="9" key="1">
    <citation type="journal article" date="2014" name="Int. J. Syst. Evol. Microbiol.">
        <title>Complete genome sequence of Corynebacterium casei LMG S-19264T (=DSM 44701T), isolated from a smear-ripened cheese.</title>
        <authorList>
            <consortium name="US DOE Joint Genome Institute (JGI-PGF)"/>
            <person name="Walter F."/>
            <person name="Albersmeier A."/>
            <person name="Kalinowski J."/>
            <person name="Ruckert C."/>
        </authorList>
    </citation>
    <scope>NUCLEOTIDE SEQUENCE</scope>
    <source>
        <strain evidence="9">CGMCC 4.7430</strain>
    </source>
</reference>
<evidence type="ECO:0000256" key="5">
    <source>
        <dbReference type="ARBA" id="ARBA00023136"/>
    </source>
</evidence>
<evidence type="ECO:0000259" key="8">
    <source>
        <dbReference type="Pfam" id="PF00482"/>
    </source>
</evidence>
<gene>
    <name evidence="9" type="ORF">GCM10012278_59690</name>
</gene>